<feature type="transmembrane region" description="Helical" evidence="6">
    <location>
        <begin position="20"/>
        <end position="38"/>
    </location>
</feature>
<reference evidence="9" key="1">
    <citation type="submission" date="2016-10" db="EMBL/GenBank/DDBJ databases">
        <authorList>
            <person name="Varghese N."/>
            <person name="Submissions S."/>
        </authorList>
    </citation>
    <scope>NUCLEOTIDE SEQUENCE [LARGE SCALE GENOMIC DNA]</scope>
    <source>
        <strain evidence="9">DSM 23422</strain>
    </source>
</reference>
<dbReference type="GO" id="GO:0016020">
    <property type="term" value="C:membrane"/>
    <property type="evidence" value="ECO:0007669"/>
    <property type="project" value="UniProtKB-SubCell"/>
</dbReference>
<dbReference type="Proteomes" id="UP000199239">
    <property type="component" value="Unassembled WGS sequence"/>
</dbReference>
<feature type="transmembrane region" description="Helical" evidence="6">
    <location>
        <begin position="110"/>
        <end position="129"/>
    </location>
</feature>
<dbReference type="EMBL" id="FPAJ01000005">
    <property type="protein sequence ID" value="SFT07384.1"/>
    <property type="molecule type" value="Genomic_DNA"/>
</dbReference>
<evidence type="ECO:0000256" key="2">
    <source>
        <dbReference type="ARBA" id="ARBA00009853"/>
    </source>
</evidence>
<dbReference type="OrthoDB" id="7818056at2"/>
<gene>
    <name evidence="8" type="ORF">SAMN04488040_3008</name>
</gene>
<dbReference type="STRING" id="394264.SAMN04488040_3008"/>
<feature type="transmembrane region" description="Helical" evidence="6">
    <location>
        <begin position="247"/>
        <end position="267"/>
    </location>
</feature>
<feature type="transmembrane region" description="Helical" evidence="6">
    <location>
        <begin position="191"/>
        <end position="213"/>
    </location>
</feature>
<feature type="transmembrane region" description="Helical" evidence="6">
    <location>
        <begin position="50"/>
        <end position="68"/>
    </location>
</feature>
<evidence type="ECO:0000313" key="9">
    <source>
        <dbReference type="Proteomes" id="UP000199239"/>
    </source>
</evidence>
<dbReference type="AlphaFoldDB" id="A0A1I6V155"/>
<feature type="domain" description="EamA" evidence="7">
    <location>
        <begin position="19"/>
        <end position="151"/>
    </location>
</feature>
<feature type="domain" description="EamA" evidence="7">
    <location>
        <begin position="160"/>
        <end position="290"/>
    </location>
</feature>
<evidence type="ECO:0000256" key="5">
    <source>
        <dbReference type="ARBA" id="ARBA00023136"/>
    </source>
</evidence>
<evidence type="ECO:0000259" key="7">
    <source>
        <dbReference type="Pfam" id="PF00892"/>
    </source>
</evidence>
<sequence>MDDTKEIPGPSAPRNTTLRGMLLGLTAFAVYATHDAAIKQLGEKYSPVQIVFFVVLLSFPVVTLMLISDKTAANLRPRSPFLIMVRTVAVVVGGFCAFYAFSVLPLAETYAILFAAPILITILSVPILGEVVRAHRWVAVVLGMLGVLIVLRPGTADLGLGHLAGFVSAFCTALTAVVMRKIGGGERREVLLLYPLLANFVVMLCLLPLVYVPMPMADLGLVLAVSVLAVLAMSLMIRAYTLADAALVAPMQYSQIIWAALFGWLFFHETTDVMTFVGAGVIITSGIYIVVRETSGSASLNKPVLRALSRRPEMGGLPRISLANPEIQQTVEDARD</sequence>
<comment type="subcellular location">
    <subcellularLocation>
        <location evidence="1">Membrane</location>
        <topology evidence="1">Multi-pass membrane protein</topology>
    </subcellularLocation>
</comment>
<evidence type="ECO:0000256" key="3">
    <source>
        <dbReference type="ARBA" id="ARBA00022692"/>
    </source>
</evidence>
<feature type="transmembrane region" description="Helical" evidence="6">
    <location>
        <begin position="80"/>
        <end position="104"/>
    </location>
</feature>
<keyword evidence="4 6" id="KW-1133">Transmembrane helix</keyword>
<dbReference type="SUPFAM" id="SSF103481">
    <property type="entry name" value="Multidrug resistance efflux transporter EmrE"/>
    <property type="match status" value="2"/>
</dbReference>
<evidence type="ECO:0000256" key="1">
    <source>
        <dbReference type="ARBA" id="ARBA00004141"/>
    </source>
</evidence>
<proteinExistence type="inferred from homology"/>
<comment type="similarity">
    <text evidence="2">Belongs to the drug/metabolite transporter (DMT) superfamily. 10 TMS drug/metabolite exporter (DME) (TC 2.A.7.3) family.</text>
</comment>
<dbReference type="InterPro" id="IPR037185">
    <property type="entry name" value="EmrE-like"/>
</dbReference>
<keyword evidence="3 6" id="KW-0812">Transmembrane</keyword>
<evidence type="ECO:0000313" key="8">
    <source>
        <dbReference type="EMBL" id="SFT07384.1"/>
    </source>
</evidence>
<dbReference type="Pfam" id="PF00892">
    <property type="entry name" value="EamA"/>
    <property type="match status" value="2"/>
</dbReference>
<evidence type="ECO:0000256" key="6">
    <source>
        <dbReference type="SAM" id="Phobius"/>
    </source>
</evidence>
<dbReference type="PANTHER" id="PTHR22911:SF6">
    <property type="entry name" value="SOLUTE CARRIER FAMILY 35 MEMBER G1"/>
    <property type="match status" value="1"/>
</dbReference>
<evidence type="ECO:0000256" key="4">
    <source>
        <dbReference type="ARBA" id="ARBA00022989"/>
    </source>
</evidence>
<feature type="transmembrane region" description="Helical" evidence="6">
    <location>
        <begin position="273"/>
        <end position="291"/>
    </location>
</feature>
<dbReference type="PANTHER" id="PTHR22911">
    <property type="entry name" value="ACYL-MALONYL CONDENSING ENZYME-RELATED"/>
    <property type="match status" value="1"/>
</dbReference>
<dbReference type="RefSeq" id="WP_093917199.1">
    <property type="nucleotide sequence ID" value="NZ_FPAJ01000005.1"/>
</dbReference>
<organism evidence="8 9">
    <name type="scientific">Sulfitobacter marinus</name>
    <dbReference type="NCBI Taxonomy" id="394264"/>
    <lineage>
        <taxon>Bacteria</taxon>
        <taxon>Pseudomonadati</taxon>
        <taxon>Pseudomonadota</taxon>
        <taxon>Alphaproteobacteria</taxon>
        <taxon>Rhodobacterales</taxon>
        <taxon>Roseobacteraceae</taxon>
        <taxon>Sulfitobacter</taxon>
    </lineage>
</organism>
<protein>
    <submittedName>
        <fullName evidence="8">S-adenosylmethionine uptake transporter</fullName>
    </submittedName>
</protein>
<feature type="transmembrane region" description="Helical" evidence="6">
    <location>
        <begin position="219"/>
        <end position="240"/>
    </location>
</feature>
<keyword evidence="5 6" id="KW-0472">Membrane</keyword>
<dbReference type="InterPro" id="IPR000620">
    <property type="entry name" value="EamA_dom"/>
</dbReference>
<feature type="transmembrane region" description="Helical" evidence="6">
    <location>
        <begin position="136"/>
        <end position="154"/>
    </location>
</feature>
<accession>A0A1I6V155</accession>
<keyword evidence="9" id="KW-1185">Reference proteome</keyword>
<name>A0A1I6V155_9RHOB</name>
<feature type="transmembrane region" description="Helical" evidence="6">
    <location>
        <begin position="160"/>
        <end position="179"/>
    </location>
</feature>